<dbReference type="InterPro" id="IPR003609">
    <property type="entry name" value="Pan_app"/>
</dbReference>
<accession>A0A6P8HTK7</accession>
<dbReference type="OrthoDB" id="5948979at2759"/>
<evidence type="ECO:0000313" key="3">
    <source>
        <dbReference type="Proteomes" id="UP000515163"/>
    </source>
</evidence>
<gene>
    <name evidence="4" type="primary">LOC116295139</name>
</gene>
<evidence type="ECO:0000259" key="2">
    <source>
        <dbReference type="PROSITE" id="PS50948"/>
    </source>
</evidence>
<dbReference type="SUPFAM" id="SSF57414">
    <property type="entry name" value="Hairpin loop containing domain-like"/>
    <property type="match status" value="1"/>
</dbReference>
<dbReference type="AlphaFoldDB" id="A0A6P8HTK7"/>
<feature type="domain" description="Apple" evidence="2">
    <location>
        <begin position="43"/>
        <end position="130"/>
    </location>
</feature>
<name>A0A6P8HTK7_ACTTE</name>
<dbReference type="Pfam" id="PF00024">
    <property type="entry name" value="PAN_1"/>
    <property type="match status" value="1"/>
</dbReference>
<dbReference type="GeneID" id="116295139"/>
<proteinExistence type="inferred from homology"/>
<keyword evidence="3" id="KW-1185">Reference proteome</keyword>
<dbReference type="Proteomes" id="UP000515163">
    <property type="component" value="Unplaced"/>
</dbReference>
<dbReference type="RefSeq" id="XP_031558746.1">
    <property type="nucleotide sequence ID" value="XM_031702886.1"/>
</dbReference>
<evidence type="ECO:0000256" key="1">
    <source>
        <dbReference type="ARBA" id="ARBA00006373"/>
    </source>
</evidence>
<dbReference type="PROSITE" id="PS00022">
    <property type="entry name" value="EGF_1"/>
    <property type="match status" value="1"/>
</dbReference>
<dbReference type="InterPro" id="IPR000742">
    <property type="entry name" value="EGF"/>
</dbReference>
<comment type="similarity">
    <text evidence="1">Belongs to the EGF domain peptide family.</text>
</comment>
<reference evidence="4" key="1">
    <citation type="submission" date="2025-08" db="UniProtKB">
        <authorList>
            <consortium name="RefSeq"/>
        </authorList>
    </citation>
    <scope>IDENTIFICATION</scope>
    <source>
        <tissue evidence="4">Tentacle</tissue>
    </source>
</reference>
<sequence>MLGYLCYSTFHYRSMELRRIVLLIYSSLSITFIIQCHCACPSCETVHFNANQNVMLNFAMEGREIDSENVSSVFECFIRCHKNCLCESFNFWRRSQSGPGGVCELNRADIHGDPSAVKPTNGSLFFNLQRQVAPGCPSCSSRLSCCSSSNPCYNGRCIDSCSEMGKRYKCKCFPNFSGYRCQHFMDNS</sequence>
<dbReference type="Gene3D" id="3.50.4.10">
    <property type="entry name" value="Hepatocyte Growth Factor"/>
    <property type="match status" value="1"/>
</dbReference>
<dbReference type="Gene3D" id="2.10.25.10">
    <property type="entry name" value="Laminin"/>
    <property type="match status" value="1"/>
</dbReference>
<dbReference type="KEGG" id="aten:116295139"/>
<organism evidence="3 4">
    <name type="scientific">Actinia tenebrosa</name>
    <name type="common">Australian red waratah sea anemone</name>
    <dbReference type="NCBI Taxonomy" id="6105"/>
    <lineage>
        <taxon>Eukaryota</taxon>
        <taxon>Metazoa</taxon>
        <taxon>Cnidaria</taxon>
        <taxon>Anthozoa</taxon>
        <taxon>Hexacorallia</taxon>
        <taxon>Actiniaria</taxon>
        <taxon>Actiniidae</taxon>
        <taxon>Actinia</taxon>
    </lineage>
</organism>
<dbReference type="PROSITE" id="PS50948">
    <property type="entry name" value="PAN"/>
    <property type="match status" value="1"/>
</dbReference>
<evidence type="ECO:0000313" key="4">
    <source>
        <dbReference type="RefSeq" id="XP_031558746.1"/>
    </source>
</evidence>
<dbReference type="InParanoid" id="A0A6P8HTK7"/>
<protein>
    <submittedName>
        <fullName evidence="4">Uncharacterized protein LOC116295139</fullName>
    </submittedName>
</protein>